<dbReference type="CDD" id="cd14844">
    <property type="entry name" value="Zn-DD-carboxypeptidase_like"/>
    <property type="match status" value="1"/>
</dbReference>
<sequence>MENINFQRRKLITSGLVALGASCLPSLSFAALIKDKPRELNLNNLHTGEILQSQYFDGKNYQSSELMKLNHICRDFRQNEMIEMDKHLFDQITAIQKIIGSKGQVQIISGYRSPITNQMLNGKSSGVAKKSQHMLGKAIDFRLEGVPLVDVRKAALSLKAGGVGYYPKSDFLHIDTAQFRSWG</sequence>
<keyword evidence="7" id="KW-0862">Zinc</keyword>
<dbReference type="Pfam" id="PF05951">
    <property type="entry name" value="Peptidase_M15_2"/>
    <property type="match status" value="1"/>
</dbReference>
<keyword evidence="14" id="KW-1185">Reference proteome</keyword>
<evidence type="ECO:0000256" key="2">
    <source>
        <dbReference type="ARBA" id="ARBA00004776"/>
    </source>
</evidence>
<dbReference type="RefSeq" id="WP_284203451.1">
    <property type="nucleotide sequence ID" value="NZ_BSPQ01000002.1"/>
</dbReference>
<evidence type="ECO:0000256" key="9">
    <source>
        <dbReference type="ARBA" id="ARBA00023316"/>
    </source>
</evidence>
<gene>
    <name evidence="13" type="primary">ycbK</name>
    <name evidence="13" type="ORF">GCM10007916_14030</name>
</gene>
<evidence type="ECO:0000256" key="3">
    <source>
        <dbReference type="ARBA" id="ARBA00022670"/>
    </source>
</evidence>
<evidence type="ECO:0000256" key="7">
    <source>
        <dbReference type="ARBA" id="ARBA00022833"/>
    </source>
</evidence>
<dbReference type="InterPro" id="IPR010275">
    <property type="entry name" value="MepK"/>
</dbReference>
<dbReference type="SUPFAM" id="SSF55166">
    <property type="entry name" value="Hedgehog/DD-peptidase"/>
    <property type="match status" value="1"/>
</dbReference>
<dbReference type="PANTHER" id="PTHR37425">
    <property type="match status" value="1"/>
</dbReference>
<dbReference type="InterPro" id="IPR009045">
    <property type="entry name" value="Zn_M74/Hedgehog-like"/>
</dbReference>
<comment type="pathway">
    <text evidence="2">Cell wall biogenesis; cell wall polysaccharide biosynthesis.</text>
</comment>
<comment type="caution">
    <text evidence="13">The sequence shown here is derived from an EMBL/GenBank/DDBJ whole genome shotgun (WGS) entry which is preliminary data.</text>
</comment>
<organism evidence="13 14">
    <name type="scientific">Psychromonas marina</name>
    <dbReference type="NCBI Taxonomy" id="88364"/>
    <lineage>
        <taxon>Bacteria</taxon>
        <taxon>Pseudomonadati</taxon>
        <taxon>Pseudomonadota</taxon>
        <taxon>Gammaproteobacteria</taxon>
        <taxon>Alteromonadales</taxon>
        <taxon>Psychromonadaceae</taxon>
        <taxon>Psychromonas</taxon>
    </lineage>
</organism>
<keyword evidence="4" id="KW-0479">Metal-binding</keyword>
<dbReference type="Gene3D" id="3.30.1380.10">
    <property type="match status" value="1"/>
</dbReference>
<keyword evidence="5 12" id="KW-0732">Signal</keyword>
<evidence type="ECO:0000313" key="14">
    <source>
        <dbReference type="Proteomes" id="UP001157353"/>
    </source>
</evidence>
<evidence type="ECO:0000256" key="11">
    <source>
        <dbReference type="ARBA" id="ARBA00093666"/>
    </source>
</evidence>
<keyword evidence="6" id="KW-0378">Hydrolase</keyword>
<evidence type="ECO:0000313" key="13">
    <source>
        <dbReference type="EMBL" id="GLS90336.1"/>
    </source>
</evidence>
<evidence type="ECO:0000256" key="1">
    <source>
        <dbReference type="ARBA" id="ARBA00001947"/>
    </source>
</evidence>
<proteinExistence type="inferred from homology"/>
<feature type="signal peptide" evidence="12">
    <location>
        <begin position="1"/>
        <end position="30"/>
    </location>
</feature>
<evidence type="ECO:0000256" key="12">
    <source>
        <dbReference type="SAM" id="SignalP"/>
    </source>
</evidence>
<comment type="cofactor">
    <cofactor evidence="1">
        <name>Zn(2+)</name>
        <dbReference type="ChEBI" id="CHEBI:29105"/>
    </cofactor>
</comment>
<keyword evidence="9" id="KW-0961">Cell wall biogenesis/degradation</keyword>
<reference evidence="14" key="1">
    <citation type="journal article" date="2019" name="Int. J. Syst. Evol. Microbiol.">
        <title>The Global Catalogue of Microorganisms (GCM) 10K type strain sequencing project: providing services to taxonomists for standard genome sequencing and annotation.</title>
        <authorList>
            <consortium name="The Broad Institute Genomics Platform"/>
            <consortium name="The Broad Institute Genome Sequencing Center for Infectious Disease"/>
            <person name="Wu L."/>
            <person name="Ma J."/>
        </authorList>
    </citation>
    <scope>NUCLEOTIDE SEQUENCE [LARGE SCALE GENOMIC DNA]</scope>
    <source>
        <strain evidence="14">NBRC 103166</strain>
    </source>
</reference>
<evidence type="ECO:0000256" key="6">
    <source>
        <dbReference type="ARBA" id="ARBA00022801"/>
    </source>
</evidence>
<accession>A0ABQ6DYU6</accession>
<dbReference type="PANTHER" id="PTHR37425:SF1">
    <property type="entry name" value="OUTER MEMBRANE PROTEIN"/>
    <property type="match status" value="1"/>
</dbReference>
<protein>
    <recommendedName>
        <fullName evidence="11">Murein endopeptidase K</fullName>
    </recommendedName>
</protein>
<dbReference type="EMBL" id="BSPQ01000002">
    <property type="protein sequence ID" value="GLS90336.1"/>
    <property type="molecule type" value="Genomic_DNA"/>
</dbReference>
<name>A0ABQ6DYU6_9GAMM</name>
<evidence type="ECO:0000256" key="8">
    <source>
        <dbReference type="ARBA" id="ARBA00023049"/>
    </source>
</evidence>
<evidence type="ECO:0000256" key="4">
    <source>
        <dbReference type="ARBA" id="ARBA00022723"/>
    </source>
</evidence>
<comment type="similarity">
    <text evidence="10">Belongs to the peptidase M15 family.</text>
</comment>
<keyword evidence="3" id="KW-0645">Protease</keyword>
<keyword evidence="8" id="KW-0482">Metalloprotease</keyword>
<evidence type="ECO:0000256" key="5">
    <source>
        <dbReference type="ARBA" id="ARBA00022729"/>
    </source>
</evidence>
<dbReference type="Proteomes" id="UP001157353">
    <property type="component" value="Unassembled WGS sequence"/>
</dbReference>
<feature type="chain" id="PRO_5046889668" description="Murein endopeptidase K" evidence="12">
    <location>
        <begin position="31"/>
        <end position="183"/>
    </location>
</feature>
<evidence type="ECO:0000256" key="10">
    <source>
        <dbReference type="ARBA" id="ARBA00093448"/>
    </source>
</evidence>